<accession>A0ABU7CHN7</accession>
<keyword evidence="2" id="KW-1185">Reference proteome</keyword>
<comment type="caution">
    <text evidence="1">The sequence shown here is derived from an EMBL/GenBank/DDBJ whole genome shotgun (WGS) entry which is preliminary data.</text>
</comment>
<name>A0ABU7CHN7_9TELE</name>
<gene>
    <name evidence="1" type="ORF">ATANTOWER_014867</name>
</gene>
<dbReference type="Proteomes" id="UP001345963">
    <property type="component" value="Unassembled WGS sequence"/>
</dbReference>
<protein>
    <submittedName>
        <fullName evidence="1">Uncharacterized protein</fullName>
    </submittedName>
</protein>
<evidence type="ECO:0000313" key="2">
    <source>
        <dbReference type="Proteomes" id="UP001345963"/>
    </source>
</evidence>
<sequence>MIEQLENTLNHSVTKYIQRWSSFKVNRLSAFRMEARRDSLFCVFWVCSSLRPVHNKYHLKMIVRMFRNQQGSGLP</sequence>
<dbReference type="EMBL" id="JAHUTI010091597">
    <property type="protein sequence ID" value="MED6262129.1"/>
    <property type="molecule type" value="Genomic_DNA"/>
</dbReference>
<proteinExistence type="predicted"/>
<evidence type="ECO:0000313" key="1">
    <source>
        <dbReference type="EMBL" id="MED6262129.1"/>
    </source>
</evidence>
<organism evidence="1 2">
    <name type="scientific">Ataeniobius toweri</name>
    <dbReference type="NCBI Taxonomy" id="208326"/>
    <lineage>
        <taxon>Eukaryota</taxon>
        <taxon>Metazoa</taxon>
        <taxon>Chordata</taxon>
        <taxon>Craniata</taxon>
        <taxon>Vertebrata</taxon>
        <taxon>Euteleostomi</taxon>
        <taxon>Actinopterygii</taxon>
        <taxon>Neopterygii</taxon>
        <taxon>Teleostei</taxon>
        <taxon>Neoteleostei</taxon>
        <taxon>Acanthomorphata</taxon>
        <taxon>Ovalentaria</taxon>
        <taxon>Atherinomorphae</taxon>
        <taxon>Cyprinodontiformes</taxon>
        <taxon>Goodeidae</taxon>
        <taxon>Ataeniobius</taxon>
    </lineage>
</organism>
<reference evidence="1 2" key="1">
    <citation type="submission" date="2021-07" db="EMBL/GenBank/DDBJ databases">
        <authorList>
            <person name="Palmer J.M."/>
        </authorList>
    </citation>
    <scope>NUCLEOTIDE SEQUENCE [LARGE SCALE GENOMIC DNA]</scope>
    <source>
        <strain evidence="1 2">AT_MEX2019</strain>
        <tissue evidence="1">Muscle</tissue>
    </source>
</reference>